<dbReference type="InterPro" id="IPR007529">
    <property type="entry name" value="Znf_HIT"/>
</dbReference>
<dbReference type="Proteomes" id="UP000234275">
    <property type="component" value="Unassembled WGS sequence"/>
</dbReference>
<feature type="domain" description="HIT-type" evidence="6">
    <location>
        <begin position="285"/>
        <end position="317"/>
    </location>
</feature>
<dbReference type="GO" id="GO:0008270">
    <property type="term" value="F:zinc ion binding"/>
    <property type="evidence" value="ECO:0007669"/>
    <property type="project" value="UniProtKB-UniRule"/>
</dbReference>
<feature type="compositionally biased region" description="Basic and acidic residues" evidence="5">
    <location>
        <begin position="226"/>
        <end position="241"/>
    </location>
</feature>
<dbReference type="GO" id="GO:0005634">
    <property type="term" value="C:nucleus"/>
    <property type="evidence" value="ECO:0007669"/>
    <property type="project" value="UniProtKB-ARBA"/>
</dbReference>
<dbReference type="RefSeq" id="XP_024710954.1">
    <property type="nucleotide sequence ID" value="XM_024852038.1"/>
</dbReference>
<feature type="region of interest" description="Disordered" evidence="5">
    <location>
        <begin position="71"/>
        <end position="99"/>
    </location>
</feature>
<evidence type="ECO:0000256" key="3">
    <source>
        <dbReference type="ARBA" id="ARBA00022833"/>
    </source>
</evidence>
<dbReference type="OrthoDB" id="74807at2759"/>
<dbReference type="InterPro" id="IPR039723">
    <property type="entry name" value="Vps71/ZNHIT1"/>
</dbReference>
<proteinExistence type="predicted"/>
<dbReference type="EMBL" id="MSFO01000001">
    <property type="protein sequence ID" value="PLB55652.1"/>
    <property type="molecule type" value="Genomic_DNA"/>
</dbReference>
<dbReference type="Pfam" id="PF04438">
    <property type="entry name" value="zf-HIT"/>
    <property type="match status" value="1"/>
</dbReference>
<reference evidence="7 8" key="1">
    <citation type="submission" date="2016-12" db="EMBL/GenBank/DDBJ databases">
        <title>The genomes of Aspergillus section Nigri reveals drivers in fungal speciation.</title>
        <authorList>
            <consortium name="DOE Joint Genome Institute"/>
            <person name="Vesth T.C."/>
            <person name="Nybo J."/>
            <person name="Theobald S."/>
            <person name="Brandl J."/>
            <person name="Frisvad J.C."/>
            <person name="Nielsen K.F."/>
            <person name="Lyhne E.K."/>
            <person name="Kogle M.E."/>
            <person name="Kuo A."/>
            <person name="Riley R."/>
            <person name="Clum A."/>
            <person name="Nolan M."/>
            <person name="Lipzen A."/>
            <person name="Salamov A."/>
            <person name="Henrissat B."/>
            <person name="Wiebenga A."/>
            <person name="De Vries R.P."/>
            <person name="Grigoriev I.V."/>
            <person name="Mortensen U.H."/>
            <person name="Andersen M.R."/>
            <person name="Baker S.E."/>
        </authorList>
    </citation>
    <scope>NUCLEOTIDE SEQUENCE [LARGE SCALE GENOMIC DNA]</scope>
    <source>
        <strain evidence="7 8">IBT 23096</strain>
    </source>
</reference>
<evidence type="ECO:0000256" key="5">
    <source>
        <dbReference type="SAM" id="MobiDB-lite"/>
    </source>
</evidence>
<evidence type="ECO:0000313" key="8">
    <source>
        <dbReference type="Proteomes" id="UP000234275"/>
    </source>
</evidence>
<dbReference type="PROSITE" id="PS51083">
    <property type="entry name" value="ZF_HIT"/>
    <property type="match status" value="1"/>
</dbReference>
<evidence type="ECO:0000313" key="7">
    <source>
        <dbReference type="EMBL" id="PLB55652.1"/>
    </source>
</evidence>
<dbReference type="CDD" id="cd21437">
    <property type="entry name" value="zf-HIT_ZNHIT1_like"/>
    <property type="match status" value="1"/>
</dbReference>
<evidence type="ECO:0000256" key="1">
    <source>
        <dbReference type="ARBA" id="ARBA00022723"/>
    </source>
</evidence>
<evidence type="ECO:0000259" key="6">
    <source>
        <dbReference type="PROSITE" id="PS51083"/>
    </source>
</evidence>
<keyword evidence="3" id="KW-0862">Zinc</keyword>
<dbReference type="AlphaFoldDB" id="A0A2I2GS02"/>
<keyword evidence="8" id="KW-1185">Reference proteome</keyword>
<feature type="region of interest" description="Disordered" evidence="5">
    <location>
        <begin position="119"/>
        <end position="243"/>
    </location>
</feature>
<evidence type="ECO:0000256" key="4">
    <source>
        <dbReference type="PROSITE-ProRule" id="PRU00453"/>
    </source>
</evidence>
<dbReference type="GeneID" id="36559736"/>
<feature type="compositionally biased region" description="Low complexity" evidence="5">
    <location>
        <begin position="169"/>
        <end position="181"/>
    </location>
</feature>
<gene>
    <name evidence="7" type="ORF">P170DRAFT_461473</name>
</gene>
<dbReference type="GO" id="GO:0006338">
    <property type="term" value="P:chromatin remodeling"/>
    <property type="evidence" value="ECO:0007669"/>
    <property type="project" value="InterPro"/>
</dbReference>
<keyword evidence="1" id="KW-0479">Metal-binding</keyword>
<sequence>MYSVEVLPNSSTHLTPGWTYVPDRGFDPAKAAITPAIGRKRGIRDPGGRADLSSRQTNAIVRHLAELDRENHRDVHIPVPTKSKDSGRGSRGKVTSNVRRILQSQKTFRNYLDDEEAALAQASHPSNAQRPSIHGHNKVTKPSSLRRSSTPASTHKGTDASRVKNKQPSARSSASRTTSTTPAVQGAADEKAQQQQQPQNSEAPGEGASKKDGEEPTPSGAEEQDPENKTRLIESPHDNDPLLRSYIPSAPSERIMQALLAEPPLTYNASRAGPPLGVKPPRHFCCMCGYWGKIRCKNCHLRTCGLDCYKVHEDSRCGAFF</sequence>
<accession>A0A2I2GS02</accession>
<evidence type="ECO:0000256" key="2">
    <source>
        <dbReference type="ARBA" id="ARBA00022771"/>
    </source>
</evidence>
<organism evidence="7 8">
    <name type="scientific">Aspergillus steynii IBT 23096</name>
    <dbReference type="NCBI Taxonomy" id="1392250"/>
    <lineage>
        <taxon>Eukaryota</taxon>
        <taxon>Fungi</taxon>
        <taxon>Dikarya</taxon>
        <taxon>Ascomycota</taxon>
        <taxon>Pezizomycotina</taxon>
        <taxon>Eurotiomycetes</taxon>
        <taxon>Eurotiomycetidae</taxon>
        <taxon>Eurotiales</taxon>
        <taxon>Aspergillaceae</taxon>
        <taxon>Aspergillus</taxon>
        <taxon>Aspergillus subgen. Circumdati</taxon>
    </lineage>
</organism>
<name>A0A2I2GS02_9EURO</name>
<protein>
    <submittedName>
        <fullName evidence="7">Putative HIT finger domain protein</fullName>
    </submittedName>
</protein>
<dbReference type="VEuPathDB" id="FungiDB:P170DRAFT_461473"/>
<comment type="caution">
    <text evidence="7">The sequence shown here is derived from an EMBL/GenBank/DDBJ whole genome shotgun (WGS) entry which is preliminary data.</text>
</comment>
<feature type="compositionally biased region" description="Basic and acidic residues" evidence="5">
    <location>
        <begin position="71"/>
        <end position="88"/>
    </location>
</feature>
<keyword evidence="2 4" id="KW-0863">Zinc-finger</keyword>
<dbReference type="PANTHER" id="PTHR13093">
    <property type="entry name" value="ZINC FINGER HIT DOMAIN CONTAINING PROTEIN 1"/>
    <property type="match status" value="1"/>
</dbReference>
<dbReference type="STRING" id="1392250.A0A2I2GS02"/>
<feature type="compositionally biased region" description="Polar residues" evidence="5">
    <location>
        <begin position="140"/>
        <end position="155"/>
    </location>
</feature>